<dbReference type="AlphaFoldDB" id="A0AAE7AGD2"/>
<reference evidence="3 4" key="1">
    <citation type="submission" date="2019-03" db="EMBL/GenBank/DDBJ databases">
        <title>Novel transposon Tn6433 accelerates the dissemination of tet(E) in Aeromonas from aerobic biofilm under oxytetracycline stress.</title>
        <authorList>
            <person name="Shi Y."/>
            <person name="Tian Z."/>
            <person name="Zhang Y."/>
            <person name="Zhang H."/>
            <person name="Yang M."/>
        </authorList>
    </citation>
    <scope>NUCLEOTIDE SEQUENCE [LARGE SCALE GENOMIC DNA]</scope>
    <source>
        <strain evidence="2 4">R50-22</strain>
        <strain evidence="1 3">T5-8</strain>
    </source>
</reference>
<sequence>MSQSIHGHEVMEMMLEEGGHFTQASLKEAIEARFGADARFHTCSASEMDVEALIDFLAKRGKFIESEQGFQTRADKVCNHG</sequence>
<keyword evidence="4" id="KW-1185">Reference proteome</keyword>
<evidence type="ECO:0000313" key="2">
    <source>
        <dbReference type="EMBL" id="QJT38191.1"/>
    </source>
</evidence>
<dbReference type="NCBIfam" id="TIGR03853">
    <property type="entry name" value="matur_matur"/>
    <property type="match status" value="1"/>
</dbReference>
<organism evidence="1 3">
    <name type="scientific">Aeromonas media</name>
    <dbReference type="NCBI Taxonomy" id="651"/>
    <lineage>
        <taxon>Bacteria</taxon>
        <taxon>Pseudomonadati</taxon>
        <taxon>Pseudomonadota</taxon>
        <taxon>Gammaproteobacteria</taxon>
        <taxon>Aeromonadales</taxon>
        <taxon>Aeromonadaceae</taxon>
        <taxon>Aeromonas</taxon>
    </lineage>
</organism>
<evidence type="ECO:0000313" key="3">
    <source>
        <dbReference type="Proteomes" id="UP000502006"/>
    </source>
</evidence>
<dbReference type="Proteomes" id="UP000502657">
    <property type="component" value="Chromosome"/>
</dbReference>
<dbReference type="EMBL" id="CP038444">
    <property type="protein sequence ID" value="QJT29021.1"/>
    <property type="molecule type" value="Genomic_DNA"/>
</dbReference>
<protein>
    <submittedName>
        <fullName evidence="1">DUF2492 family protein</fullName>
    </submittedName>
</protein>
<name>A0AAE7AGD2_AERME</name>
<dbReference type="Pfam" id="PF10678">
    <property type="entry name" value="DUF2492"/>
    <property type="match status" value="1"/>
</dbReference>
<gene>
    <name evidence="1" type="ORF">E4186_01370</name>
    <name evidence="2" type="ORF">E4188_06225</name>
</gene>
<dbReference type="InterPro" id="IPR019620">
    <property type="entry name" value="Metal-bd_prot_put"/>
</dbReference>
<evidence type="ECO:0000313" key="1">
    <source>
        <dbReference type="EMBL" id="QJT29021.1"/>
    </source>
</evidence>
<accession>A0AAE7AGD2</accession>
<proteinExistence type="predicted"/>
<dbReference type="RefSeq" id="WP_042650553.1">
    <property type="nucleotide sequence ID" value="NZ_CAWMGL010000219.1"/>
</dbReference>
<dbReference type="Proteomes" id="UP000502006">
    <property type="component" value="Chromosome"/>
</dbReference>
<dbReference type="EMBL" id="CP038448">
    <property type="protein sequence ID" value="QJT38191.1"/>
    <property type="molecule type" value="Genomic_DNA"/>
</dbReference>
<evidence type="ECO:0000313" key="4">
    <source>
        <dbReference type="Proteomes" id="UP000502657"/>
    </source>
</evidence>